<dbReference type="PANTHER" id="PTHR30055:SF174">
    <property type="entry name" value="TRANSCRIPTIONAL REGULATORY PROTEIN (PROBABLY TETR-FAMILY)-RELATED"/>
    <property type="match status" value="1"/>
</dbReference>
<feature type="domain" description="HTH tetR-type" evidence="3">
    <location>
        <begin position="17"/>
        <end position="77"/>
    </location>
</feature>
<dbReference type="RefSeq" id="WP_179669587.1">
    <property type="nucleotide sequence ID" value="NZ_JACCFP010000001.1"/>
</dbReference>
<gene>
    <name evidence="4" type="ORF">HNR19_004016</name>
</gene>
<dbReference type="InterPro" id="IPR001647">
    <property type="entry name" value="HTH_TetR"/>
</dbReference>
<dbReference type="PRINTS" id="PR00455">
    <property type="entry name" value="HTHTETR"/>
</dbReference>
<dbReference type="PROSITE" id="PS50977">
    <property type="entry name" value="HTH_TETR_2"/>
    <property type="match status" value="1"/>
</dbReference>
<keyword evidence="5" id="KW-1185">Reference proteome</keyword>
<organism evidence="4 5">
    <name type="scientific">Nocardioides thalensis</name>
    <dbReference type="NCBI Taxonomy" id="1914755"/>
    <lineage>
        <taxon>Bacteria</taxon>
        <taxon>Bacillati</taxon>
        <taxon>Actinomycetota</taxon>
        <taxon>Actinomycetes</taxon>
        <taxon>Propionibacteriales</taxon>
        <taxon>Nocardioidaceae</taxon>
        <taxon>Nocardioides</taxon>
    </lineage>
</organism>
<evidence type="ECO:0000256" key="1">
    <source>
        <dbReference type="ARBA" id="ARBA00023125"/>
    </source>
</evidence>
<keyword evidence="1 2" id="KW-0238">DNA-binding</keyword>
<proteinExistence type="predicted"/>
<comment type="caution">
    <text evidence="4">The sequence shown here is derived from an EMBL/GenBank/DDBJ whole genome shotgun (WGS) entry which is preliminary data.</text>
</comment>
<dbReference type="EMBL" id="JACCFP010000001">
    <property type="protein sequence ID" value="NYJ03318.1"/>
    <property type="molecule type" value="Genomic_DNA"/>
</dbReference>
<evidence type="ECO:0000259" key="3">
    <source>
        <dbReference type="PROSITE" id="PS50977"/>
    </source>
</evidence>
<protein>
    <submittedName>
        <fullName evidence="4">AcrR family transcriptional regulator</fullName>
    </submittedName>
</protein>
<accession>A0A853CA59</accession>
<dbReference type="GO" id="GO:0003700">
    <property type="term" value="F:DNA-binding transcription factor activity"/>
    <property type="evidence" value="ECO:0007669"/>
    <property type="project" value="TreeGrafter"/>
</dbReference>
<dbReference type="Proteomes" id="UP000530424">
    <property type="component" value="Unassembled WGS sequence"/>
</dbReference>
<evidence type="ECO:0000313" key="5">
    <source>
        <dbReference type="Proteomes" id="UP000530424"/>
    </source>
</evidence>
<dbReference type="InterPro" id="IPR050109">
    <property type="entry name" value="HTH-type_TetR-like_transc_reg"/>
</dbReference>
<evidence type="ECO:0000256" key="2">
    <source>
        <dbReference type="PROSITE-ProRule" id="PRU00335"/>
    </source>
</evidence>
<name>A0A853CA59_9ACTN</name>
<dbReference type="GO" id="GO:0000976">
    <property type="term" value="F:transcription cis-regulatory region binding"/>
    <property type="evidence" value="ECO:0007669"/>
    <property type="project" value="TreeGrafter"/>
</dbReference>
<dbReference type="InterPro" id="IPR009057">
    <property type="entry name" value="Homeodomain-like_sf"/>
</dbReference>
<dbReference type="Gene3D" id="1.10.357.10">
    <property type="entry name" value="Tetracycline Repressor, domain 2"/>
    <property type="match status" value="1"/>
</dbReference>
<dbReference type="SUPFAM" id="SSF46689">
    <property type="entry name" value="Homeodomain-like"/>
    <property type="match status" value="1"/>
</dbReference>
<dbReference type="AlphaFoldDB" id="A0A853CA59"/>
<dbReference type="PANTHER" id="PTHR30055">
    <property type="entry name" value="HTH-TYPE TRANSCRIPTIONAL REGULATOR RUTR"/>
    <property type="match status" value="1"/>
</dbReference>
<reference evidence="4 5" key="1">
    <citation type="submission" date="2020-07" db="EMBL/GenBank/DDBJ databases">
        <title>Sequencing the genomes of 1000 actinobacteria strains.</title>
        <authorList>
            <person name="Klenk H.-P."/>
        </authorList>
    </citation>
    <scope>NUCLEOTIDE SEQUENCE [LARGE SCALE GENOMIC DNA]</scope>
    <source>
        <strain evidence="4 5">DSM 103833</strain>
    </source>
</reference>
<sequence>MTSSGATSASWRRLEPDVRREQILECAVRLFGEKPYAEVSTVELAREAGVARGLVNHYFGTKRELYLEVVRRMVMLPFTDDVSAMHGPLRKRVAYSVTWFLDNVSAHGATFVAVTGAGGLGNDPEVEQILNKADDIAAGKVLEAMGFSADLDNERERAVLRAYGGMARAAIREWIHRDTMSRDDVHLLLSSALLSIVEDVLPTLSSQHA</sequence>
<evidence type="ECO:0000313" key="4">
    <source>
        <dbReference type="EMBL" id="NYJ03318.1"/>
    </source>
</evidence>
<dbReference type="Pfam" id="PF00440">
    <property type="entry name" value="TetR_N"/>
    <property type="match status" value="1"/>
</dbReference>
<feature type="DNA-binding region" description="H-T-H motif" evidence="2">
    <location>
        <begin position="40"/>
        <end position="59"/>
    </location>
</feature>